<evidence type="ECO:0000313" key="4">
    <source>
        <dbReference type="Proteomes" id="UP001652582"/>
    </source>
</evidence>
<dbReference type="InterPro" id="IPR052464">
    <property type="entry name" value="Synovial_Prolif_Regulator"/>
</dbReference>
<dbReference type="OrthoDB" id="2156856at2759"/>
<dbReference type="PANTHER" id="PTHR23424">
    <property type="entry name" value="SERUM AMYLOID A"/>
    <property type="match status" value="1"/>
</dbReference>
<dbReference type="Proteomes" id="UP001652582">
    <property type="component" value="Chromosome 3"/>
</dbReference>
<organism evidence="4 5">
    <name type="scientific">Bicyclus anynana</name>
    <name type="common">Squinting bush brown butterfly</name>
    <dbReference type="NCBI Taxonomy" id="110368"/>
    <lineage>
        <taxon>Eukaryota</taxon>
        <taxon>Metazoa</taxon>
        <taxon>Ecdysozoa</taxon>
        <taxon>Arthropoda</taxon>
        <taxon>Hexapoda</taxon>
        <taxon>Insecta</taxon>
        <taxon>Pterygota</taxon>
        <taxon>Neoptera</taxon>
        <taxon>Endopterygota</taxon>
        <taxon>Lepidoptera</taxon>
        <taxon>Glossata</taxon>
        <taxon>Ditrysia</taxon>
        <taxon>Papilionoidea</taxon>
        <taxon>Nymphalidae</taxon>
        <taxon>Satyrinae</taxon>
        <taxon>Satyrini</taxon>
        <taxon>Mycalesina</taxon>
        <taxon>Bicyclus</taxon>
    </lineage>
</organism>
<sequence length="424" mass="48384">MKPDFESSENKEDTVTGDVIGDTAYSERFVLKLLLKFANLDTLKDEMKEKSFEEDLCTLWDMTAERDVVLFLQKHDVLNLFCFAWPIIDSPRIVEVLIGIIGNMCCQKEAAEALLKLNNFLPMLLEYAKSEDSLTIIQLLRLINSGFFLAEENITIWIDMFIKVGYSNALYFILKNSSNKELLVTALENFNTICSYCNTGINRTKFFGHFVCSEAITSLAAAFTEIAVKQKNCCDRDELERVLIISLQITLNLVGFDKSYEVLSDNKSDVVNIISIVFSYYENKFVNQKEIDMDLVDIIDSASTIVRVLQIGELCDYEQYCLQSYSMWKTLSSIARFDQNGGSSFENDDKEELQAFSKKMKTSLSVLIFNYLDNCSDENLLKALDLINSNYEDILDLVNDKSLVNAVSNRAANYRTRLKETVNC</sequence>
<dbReference type="AlphaFoldDB" id="A0A6J1N684"/>
<keyword evidence="4" id="KW-1185">Reference proteome</keyword>
<name>A0A6J1N684_BICAN</name>
<accession>A0A6J1N684</accession>
<evidence type="ECO:0000256" key="3">
    <source>
        <dbReference type="ARBA" id="ARBA00038401"/>
    </source>
</evidence>
<comment type="subcellular location">
    <subcellularLocation>
        <location evidence="1">Nucleus</location>
    </subcellularLocation>
</comment>
<protein>
    <submittedName>
        <fullName evidence="5">Uncharacterized protein LOC112048894</fullName>
    </submittedName>
</protein>
<keyword evidence="2" id="KW-0539">Nucleus</keyword>
<reference evidence="5" key="1">
    <citation type="submission" date="2025-08" db="UniProtKB">
        <authorList>
            <consortium name="RefSeq"/>
        </authorList>
    </citation>
    <scope>IDENTIFICATION</scope>
</reference>
<comment type="similarity">
    <text evidence="3">Belongs to the SAAL1 family.</text>
</comment>
<dbReference type="PANTHER" id="PTHR23424:SF23">
    <property type="entry name" value="PROTEIN SAAL1"/>
    <property type="match status" value="1"/>
</dbReference>
<evidence type="ECO:0000313" key="5">
    <source>
        <dbReference type="RefSeq" id="XP_023942364.2"/>
    </source>
</evidence>
<gene>
    <name evidence="5" type="primary">LOC112048894</name>
</gene>
<proteinExistence type="inferred from homology"/>
<evidence type="ECO:0000256" key="2">
    <source>
        <dbReference type="ARBA" id="ARBA00023242"/>
    </source>
</evidence>
<dbReference type="RefSeq" id="XP_023942364.2">
    <property type="nucleotide sequence ID" value="XM_024086596.2"/>
</dbReference>
<dbReference type="SUPFAM" id="SSF48371">
    <property type="entry name" value="ARM repeat"/>
    <property type="match status" value="1"/>
</dbReference>
<dbReference type="KEGG" id="bany:112048894"/>
<dbReference type="GO" id="GO:0005654">
    <property type="term" value="C:nucleoplasm"/>
    <property type="evidence" value="ECO:0007669"/>
    <property type="project" value="TreeGrafter"/>
</dbReference>
<dbReference type="GeneID" id="112048894"/>
<dbReference type="InterPro" id="IPR016024">
    <property type="entry name" value="ARM-type_fold"/>
</dbReference>
<evidence type="ECO:0000256" key="1">
    <source>
        <dbReference type="ARBA" id="ARBA00004123"/>
    </source>
</evidence>